<reference evidence="3 4" key="1">
    <citation type="submission" date="2017-07" db="EMBL/GenBank/DDBJ databases">
        <title>Leptospira spp. isolated from tropical soils.</title>
        <authorList>
            <person name="Thibeaux R."/>
            <person name="Iraola G."/>
            <person name="Ferres I."/>
            <person name="Bierque E."/>
            <person name="Girault D."/>
            <person name="Soupe-Gilbert M.-E."/>
            <person name="Picardeau M."/>
            <person name="Goarant C."/>
        </authorList>
    </citation>
    <scope>NUCLEOTIDE SEQUENCE [LARGE SCALE GENOMIC DNA]</scope>
    <source>
        <strain evidence="1 4">FH2-B-C1</strain>
        <strain evidence="2 3">FH2-B-D1</strain>
    </source>
</reference>
<evidence type="ECO:0000313" key="4">
    <source>
        <dbReference type="Proteomes" id="UP000232188"/>
    </source>
</evidence>
<evidence type="ECO:0000313" key="1">
    <source>
        <dbReference type="EMBL" id="PJZ53826.1"/>
    </source>
</evidence>
<comment type="caution">
    <text evidence="1">The sequence shown here is derived from an EMBL/GenBank/DDBJ whole genome shotgun (WGS) entry which is preliminary data.</text>
</comment>
<gene>
    <name evidence="2" type="ORF">CH376_04760</name>
    <name evidence="1" type="ORF">CH380_07365</name>
</gene>
<dbReference type="AlphaFoldDB" id="A0A2M9YQL0"/>
<dbReference type="Proteomes" id="UP000232188">
    <property type="component" value="Unassembled WGS sequence"/>
</dbReference>
<keyword evidence="3" id="KW-1185">Reference proteome</keyword>
<dbReference type="EMBL" id="NPDV01000005">
    <property type="protein sequence ID" value="PJZ53826.1"/>
    <property type="molecule type" value="Genomic_DNA"/>
</dbReference>
<proteinExistence type="predicted"/>
<dbReference type="EMBL" id="NPDU01000008">
    <property type="protein sequence ID" value="PJZ63156.1"/>
    <property type="molecule type" value="Genomic_DNA"/>
</dbReference>
<organism evidence="1 4">
    <name type="scientific">Leptospira adleri</name>
    <dbReference type="NCBI Taxonomy" id="2023186"/>
    <lineage>
        <taxon>Bacteria</taxon>
        <taxon>Pseudomonadati</taxon>
        <taxon>Spirochaetota</taxon>
        <taxon>Spirochaetia</taxon>
        <taxon>Leptospirales</taxon>
        <taxon>Leptospiraceae</taxon>
        <taxon>Leptospira</taxon>
    </lineage>
</organism>
<sequence length="87" mass="9392">MDMKSILIIITLCMSNVLFAVDIVNKDKVSYRVIYDDAGTQHNEIINPGKKLSSVCGECTVRISGIGSFQAAGSDKVVIQNGEVTVE</sequence>
<accession>A0A2M9YQL0</accession>
<dbReference type="Proteomes" id="UP000232149">
    <property type="component" value="Unassembled WGS sequence"/>
</dbReference>
<name>A0A2M9YQL0_9LEPT</name>
<evidence type="ECO:0000313" key="3">
    <source>
        <dbReference type="Proteomes" id="UP000232149"/>
    </source>
</evidence>
<evidence type="ECO:0000313" key="2">
    <source>
        <dbReference type="EMBL" id="PJZ63156.1"/>
    </source>
</evidence>
<protein>
    <submittedName>
        <fullName evidence="1">Uncharacterized protein</fullName>
    </submittedName>
</protein>